<dbReference type="Proteomes" id="UP001208570">
    <property type="component" value="Unassembled WGS sequence"/>
</dbReference>
<organism evidence="8 9">
    <name type="scientific">Paralvinella palmiformis</name>
    <dbReference type="NCBI Taxonomy" id="53620"/>
    <lineage>
        <taxon>Eukaryota</taxon>
        <taxon>Metazoa</taxon>
        <taxon>Spiralia</taxon>
        <taxon>Lophotrochozoa</taxon>
        <taxon>Annelida</taxon>
        <taxon>Polychaeta</taxon>
        <taxon>Sedentaria</taxon>
        <taxon>Canalipalpata</taxon>
        <taxon>Terebellida</taxon>
        <taxon>Terebelliformia</taxon>
        <taxon>Alvinellidae</taxon>
        <taxon>Paralvinella</taxon>
    </lineage>
</organism>
<dbReference type="FunFam" id="3.30.300.30:FF:000004">
    <property type="entry name" value="Acetyl-coenzyme A synthetase"/>
    <property type="match status" value="1"/>
</dbReference>
<dbReference type="GO" id="GO:0006085">
    <property type="term" value="P:acetyl-CoA biosynthetic process"/>
    <property type="evidence" value="ECO:0007669"/>
    <property type="project" value="TreeGrafter"/>
</dbReference>
<evidence type="ECO:0000256" key="4">
    <source>
        <dbReference type="ARBA" id="ARBA00022840"/>
    </source>
</evidence>
<keyword evidence="5" id="KW-0472">Membrane</keyword>
<dbReference type="GO" id="GO:0003987">
    <property type="term" value="F:acetate-CoA ligase activity"/>
    <property type="evidence" value="ECO:0007669"/>
    <property type="project" value="UniProtKB-EC"/>
</dbReference>
<dbReference type="EC" id="6.2.1.1" evidence="1"/>
<dbReference type="Pfam" id="PF00501">
    <property type="entry name" value="AMP-binding"/>
    <property type="match status" value="1"/>
</dbReference>
<comment type="caution">
    <text evidence="8">The sequence shown here is derived from an EMBL/GenBank/DDBJ whole genome shotgun (WGS) entry which is preliminary data.</text>
</comment>
<dbReference type="AlphaFoldDB" id="A0AAD9JFS8"/>
<protein>
    <recommendedName>
        <fullName evidence="1">acetate--CoA ligase</fullName>
        <ecNumber evidence="1">6.2.1.1</ecNumber>
    </recommendedName>
</protein>
<dbReference type="CDD" id="cd05966">
    <property type="entry name" value="ACS"/>
    <property type="match status" value="1"/>
</dbReference>
<dbReference type="InterPro" id="IPR045851">
    <property type="entry name" value="AMP-bd_C_sf"/>
</dbReference>
<reference evidence="8" key="1">
    <citation type="journal article" date="2023" name="Mol. Biol. Evol.">
        <title>Third-Generation Sequencing Reveals the Adaptive Role of the Epigenome in Three Deep-Sea Polychaetes.</title>
        <authorList>
            <person name="Perez M."/>
            <person name="Aroh O."/>
            <person name="Sun Y."/>
            <person name="Lan Y."/>
            <person name="Juniper S.K."/>
            <person name="Young C.R."/>
            <person name="Angers B."/>
            <person name="Qian P.Y."/>
        </authorList>
    </citation>
    <scope>NUCLEOTIDE SEQUENCE</scope>
    <source>
        <strain evidence="8">P08H-3</strain>
    </source>
</reference>
<dbReference type="Pfam" id="PF13193">
    <property type="entry name" value="AMP-binding_C"/>
    <property type="match status" value="1"/>
</dbReference>
<dbReference type="PANTHER" id="PTHR24095">
    <property type="entry name" value="ACETYL-COENZYME A SYNTHETASE"/>
    <property type="match status" value="1"/>
</dbReference>
<accession>A0AAD9JFS8</accession>
<dbReference type="PANTHER" id="PTHR24095:SF244">
    <property type="entry name" value="ACETYL-COENZYME A SYNTHETASE"/>
    <property type="match status" value="1"/>
</dbReference>
<dbReference type="InterPro" id="IPR000873">
    <property type="entry name" value="AMP-dep_synth/lig_dom"/>
</dbReference>
<keyword evidence="5" id="KW-0812">Transmembrane</keyword>
<keyword evidence="2" id="KW-0436">Ligase</keyword>
<dbReference type="PROSITE" id="PS00455">
    <property type="entry name" value="AMP_BINDING"/>
    <property type="match status" value="1"/>
</dbReference>
<evidence type="ECO:0000256" key="3">
    <source>
        <dbReference type="ARBA" id="ARBA00022741"/>
    </source>
</evidence>
<dbReference type="InterPro" id="IPR025110">
    <property type="entry name" value="AMP-bd_C"/>
</dbReference>
<dbReference type="NCBIfam" id="NF001208">
    <property type="entry name" value="PRK00174.1"/>
    <property type="match status" value="1"/>
</dbReference>
<feature type="domain" description="AMP-binding enzyme C-terminal" evidence="7">
    <location>
        <begin position="495"/>
        <end position="573"/>
    </location>
</feature>
<dbReference type="InterPro" id="IPR042099">
    <property type="entry name" value="ANL_N_sf"/>
</dbReference>
<evidence type="ECO:0000313" key="9">
    <source>
        <dbReference type="Proteomes" id="UP001208570"/>
    </source>
</evidence>
<evidence type="ECO:0000313" key="8">
    <source>
        <dbReference type="EMBL" id="KAK2151610.1"/>
    </source>
</evidence>
<dbReference type="SUPFAM" id="SSF56801">
    <property type="entry name" value="Acetyl-CoA synthetase-like"/>
    <property type="match status" value="1"/>
</dbReference>
<gene>
    <name evidence="8" type="ORF">LSH36_357g02041</name>
</gene>
<proteinExistence type="predicted"/>
<dbReference type="Gene3D" id="3.30.300.30">
    <property type="match status" value="1"/>
</dbReference>
<dbReference type="EMBL" id="JAODUP010000357">
    <property type="protein sequence ID" value="KAK2151610.1"/>
    <property type="molecule type" value="Genomic_DNA"/>
</dbReference>
<name>A0AAD9JFS8_9ANNE</name>
<dbReference type="Gene3D" id="3.40.50.12780">
    <property type="entry name" value="N-terminal domain of ligase-like"/>
    <property type="match status" value="1"/>
</dbReference>
<sequence length="613" mass="68417">MEGAITNVCYNMLDRNVNNGLGDRVAFYWEGNDPEDHAQITYRELLCEVCKFSNVLKKKGLKKGDSVAIYMPMIFEIIIAMLACARLGIIHSIVFGGYSEEALAERLKGGKCHLLIVGDGVWRGTKLLNLKNIADGAMAICEKQGHNVTSCVVVRHLTPAEEDIVPGGCTDYDEEEIHCVIAKRPYKKLGIHWTEGRDTWWHDEMSSVSDECEPEWMDAEDPLFILYTSGSTGKPKGVLHTQGGYMLFAATTFKYAFDYHLNDIYWCTADVGWITGHTYVCYGPLAYGATSVIFEGVPFYPDPGRFWAIIDKYKVSKFYTAPTAIRSLMKHGDEHVKRYNRESLKVLGTVGEPINPEAWLWYHKVVGNGKCAIVDTFWQTETGGHTLTPLPGATPCKPGSATFPFFGIVATLLTEDGKVIEGEGEGYLVFKQPWPGIMRTVYGNHERFETTYFKKFFGYYCTGDGARRDKDGYLWVTGHIDDMLNVSGHLISTAEVESALIEHSSVAENAVVARPHPIKGECLHCFVTLKDGKTFNSKVIEELKLQVRKKIGALATPDFLQEAPGLPKTRSGKIMRRVLRKIAVGDRNLGDVSTMADESVVDLLFKLRPNDLA</sequence>
<evidence type="ECO:0000256" key="1">
    <source>
        <dbReference type="ARBA" id="ARBA00013275"/>
    </source>
</evidence>
<feature type="domain" description="AMP-dependent synthetase/ligase" evidence="6">
    <location>
        <begin position="19"/>
        <end position="440"/>
    </location>
</feature>
<evidence type="ECO:0000259" key="6">
    <source>
        <dbReference type="Pfam" id="PF00501"/>
    </source>
</evidence>
<keyword evidence="9" id="KW-1185">Reference proteome</keyword>
<evidence type="ECO:0000256" key="5">
    <source>
        <dbReference type="SAM" id="Phobius"/>
    </source>
</evidence>
<evidence type="ECO:0000259" key="7">
    <source>
        <dbReference type="Pfam" id="PF13193"/>
    </source>
</evidence>
<evidence type="ECO:0000256" key="2">
    <source>
        <dbReference type="ARBA" id="ARBA00022598"/>
    </source>
</evidence>
<keyword evidence="5" id="KW-1133">Transmembrane helix</keyword>
<keyword evidence="3" id="KW-0547">Nucleotide-binding</keyword>
<dbReference type="GO" id="GO:0005524">
    <property type="term" value="F:ATP binding"/>
    <property type="evidence" value="ECO:0007669"/>
    <property type="project" value="UniProtKB-KW"/>
</dbReference>
<feature type="transmembrane region" description="Helical" evidence="5">
    <location>
        <begin position="67"/>
        <end position="89"/>
    </location>
</feature>
<keyword evidence="4" id="KW-0067">ATP-binding</keyword>
<dbReference type="InterPro" id="IPR020845">
    <property type="entry name" value="AMP-binding_CS"/>
</dbReference>